<dbReference type="GO" id="GO:0005737">
    <property type="term" value="C:cytoplasm"/>
    <property type="evidence" value="ECO:0007669"/>
    <property type="project" value="UniProtKB-SubCell"/>
</dbReference>
<dbReference type="Gene3D" id="3.30.70.3550">
    <property type="entry name" value="Leucyl/phenylalanyl-tRNA-protein transferase, N-terminal domain"/>
    <property type="match status" value="1"/>
</dbReference>
<dbReference type="PANTHER" id="PTHR30098:SF2">
    <property type="entry name" value="LEUCYL_PHENYLALANYL-TRNA--PROTEIN TRANSFERASE"/>
    <property type="match status" value="1"/>
</dbReference>
<dbReference type="Pfam" id="PF03588">
    <property type="entry name" value="Leu_Phe_trans"/>
    <property type="match status" value="1"/>
</dbReference>
<comment type="function">
    <text evidence="4">Functions in the N-end rule pathway of protein degradation where it conjugates Leu, Phe and, less efficiently, Met from aminoacyl-tRNAs to the N-termini of proteins containing an N-terminal arginine or lysine.</text>
</comment>
<evidence type="ECO:0000256" key="4">
    <source>
        <dbReference type="HAMAP-Rule" id="MF_00688"/>
    </source>
</evidence>
<keyword evidence="1 4" id="KW-0963">Cytoplasm</keyword>
<comment type="subcellular location">
    <subcellularLocation>
        <location evidence="4">Cytoplasm</location>
    </subcellularLocation>
</comment>
<dbReference type="Gene3D" id="3.40.630.70">
    <property type="entry name" value="Leucyl/phenylalanyl-tRNA-protein transferase, C-terminal domain"/>
    <property type="match status" value="1"/>
</dbReference>
<dbReference type="EC" id="2.3.2.6" evidence="4"/>
<evidence type="ECO:0000256" key="3">
    <source>
        <dbReference type="ARBA" id="ARBA00023315"/>
    </source>
</evidence>
<evidence type="ECO:0000256" key="5">
    <source>
        <dbReference type="SAM" id="MobiDB-lite"/>
    </source>
</evidence>
<dbReference type="EMBL" id="PVTI01000004">
    <property type="protein sequence ID" value="PRY62670.1"/>
    <property type="molecule type" value="Genomic_DNA"/>
</dbReference>
<dbReference type="Proteomes" id="UP000237822">
    <property type="component" value="Unassembled WGS sequence"/>
</dbReference>
<gene>
    <name evidence="4" type="primary">aat</name>
    <name evidence="6" type="ORF">BCF74_104106</name>
</gene>
<keyword evidence="7" id="KW-1185">Reference proteome</keyword>
<evidence type="ECO:0000313" key="6">
    <source>
        <dbReference type="EMBL" id="PRY62670.1"/>
    </source>
</evidence>
<dbReference type="InterPro" id="IPR004616">
    <property type="entry name" value="Leu/Phe-tRNA_Trfase"/>
</dbReference>
<accession>A0A2T0UXL9</accession>
<feature type="compositionally biased region" description="Pro residues" evidence="5">
    <location>
        <begin position="11"/>
        <end position="20"/>
    </location>
</feature>
<dbReference type="SUPFAM" id="SSF55729">
    <property type="entry name" value="Acyl-CoA N-acyltransferases (Nat)"/>
    <property type="match status" value="1"/>
</dbReference>
<dbReference type="GO" id="GO:0008914">
    <property type="term" value="F:leucyl-tRNA--protein transferase activity"/>
    <property type="evidence" value="ECO:0007669"/>
    <property type="project" value="UniProtKB-UniRule"/>
</dbReference>
<dbReference type="InterPro" id="IPR042203">
    <property type="entry name" value="Leu/Phe-tRNA_Trfase_C"/>
</dbReference>
<dbReference type="AlphaFoldDB" id="A0A2T0UXL9"/>
<comment type="catalytic activity">
    <reaction evidence="4">
        <text>N-terminal L-arginyl-[protein] + L-leucyl-tRNA(Leu) = N-terminal L-leucyl-L-arginyl-[protein] + tRNA(Leu) + H(+)</text>
        <dbReference type="Rhea" id="RHEA:50416"/>
        <dbReference type="Rhea" id="RHEA-COMP:9613"/>
        <dbReference type="Rhea" id="RHEA-COMP:9622"/>
        <dbReference type="Rhea" id="RHEA-COMP:12672"/>
        <dbReference type="Rhea" id="RHEA-COMP:12673"/>
        <dbReference type="ChEBI" id="CHEBI:15378"/>
        <dbReference type="ChEBI" id="CHEBI:64719"/>
        <dbReference type="ChEBI" id="CHEBI:78442"/>
        <dbReference type="ChEBI" id="CHEBI:78494"/>
        <dbReference type="ChEBI" id="CHEBI:133044"/>
        <dbReference type="EC" id="2.3.2.6"/>
    </reaction>
</comment>
<dbReference type="PANTHER" id="PTHR30098">
    <property type="entry name" value="LEUCYL/PHENYLALANYL-TRNA--PROTEIN TRANSFERASE"/>
    <property type="match status" value="1"/>
</dbReference>
<proteinExistence type="inferred from homology"/>
<comment type="similarity">
    <text evidence="4">Belongs to the L/F-transferase family.</text>
</comment>
<dbReference type="InterPro" id="IPR016181">
    <property type="entry name" value="Acyl_CoA_acyltransferase"/>
</dbReference>
<dbReference type="InterPro" id="IPR042221">
    <property type="entry name" value="Leu/Phe-tRNA_Trfase_N"/>
</dbReference>
<protein>
    <recommendedName>
        <fullName evidence="4">Leucyl/phenylalanyl-tRNA--protein transferase</fullName>
        <ecNumber evidence="4">2.3.2.6</ecNumber>
    </recommendedName>
    <alternativeName>
        <fullName evidence="4">L/F-transferase</fullName>
    </alternativeName>
    <alternativeName>
        <fullName evidence="4">Leucyltransferase</fullName>
    </alternativeName>
    <alternativeName>
        <fullName evidence="4">Phenyalanyltransferase</fullName>
    </alternativeName>
</protein>
<organism evidence="6 7">
    <name type="scientific">Knoellia remsis</name>
    <dbReference type="NCBI Taxonomy" id="407159"/>
    <lineage>
        <taxon>Bacteria</taxon>
        <taxon>Bacillati</taxon>
        <taxon>Actinomycetota</taxon>
        <taxon>Actinomycetes</taxon>
        <taxon>Micrococcales</taxon>
        <taxon>Intrasporangiaceae</taxon>
        <taxon>Knoellia</taxon>
    </lineage>
</organism>
<evidence type="ECO:0000256" key="1">
    <source>
        <dbReference type="ARBA" id="ARBA00022490"/>
    </source>
</evidence>
<comment type="caution">
    <text evidence="6">The sequence shown here is derived from an EMBL/GenBank/DDBJ whole genome shotgun (WGS) entry which is preliminary data.</text>
</comment>
<reference evidence="6 7" key="1">
    <citation type="submission" date="2018-03" db="EMBL/GenBank/DDBJ databases">
        <title>Genomic Encyclopedia of Archaeal and Bacterial Type Strains, Phase II (KMG-II): from individual species to whole genera.</title>
        <authorList>
            <person name="Goeker M."/>
        </authorList>
    </citation>
    <scope>NUCLEOTIDE SEQUENCE [LARGE SCALE GENOMIC DNA]</scope>
    <source>
        <strain evidence="6 7">ATCC BAA-1496</strain>
    </source>
</reference>
<keyword evidence="2 4" id="KW-0808">Transferase</keyword>
<dbReference type="GO" id="GO:0030163">
    <property type="term" value="P:protein catabolic process"/>
    <property type="evidence" value="ECO:0007669"/>
    <property type="project" value="UniProtKB-UniRule"/>
</dbReference>
<dbReference type="HAMAP" id="MF_00688">
    <property type="entry name" value="Leu_Phe_trans"/>
    <property type="match status" value="1"/>
</dbReference>
<comment type="catalytic activity">
    <reaction evidence="4">
        <text>L-phenylalanyl-tRNA(Phe) + an N-terminal L-alpha-aminoacyl-[protein] = an N-terminal L-phenylalanyl-L-alpha-aminoacyl-[protein] + tRNA(Phe)</text>
        <dbReference type="Rhea" id="RHEA:43632"/>
        <dbReference type="Rhea" id="RHEA-COMP:9668"/>
        <dbReference type="Rhea" id="RHEA-COMP:9699"/>
        <dbReference type="Rhea" id="RHEA-COMP:10636"/>
        <dbReference type="Rhea" id="RHEA-COMP:10637"/>
        <dbReference type="ChEBI" id="CHEBI:78442"/>
        <dbReference type="ChEBI" id="CHEBI:78531"/>
        <dbReference type="ChEBI" id="CHEBI:78597"/>
        <dbReference type="ChEBI" id="CHEBI:83561"/>
        <dbReference type="EC" id="2.3.2.6"/>
    </reaction>
</comment>
<comment type="catalytic activity">
    <reaction evidence="4">
        <text>N-terminal L-lysyl-[protein] + L-leucyl-tRNA(Leu) = N-terminal L-leucyl-L-lysyl-[protein] + tRNA(Leu) + H(+)</text>
        <dbReference type="Rhea" id="RHEA:12340"/>
        <dbReference type="Rhea" id="RHEA-COMP:9613"/>
        <dbReference type="Rhea" id="RHEA-COMP:9622"/>
        <dbReference type="Rhea" id="RHEA-COMP:12670"/>
        <dbReference type="Rhea" id="RHEA-COMP:12671"/>
        <dbReference type="ChEBI" id="CHEBI:15378"/>
        <dbReference type="ChEBI" id="CHEBI:65249"/>
        <dbReference type="ChEBI" id="CHEBI:78442"/>
        <dbReference type="ChEBI" id="CHEBI:78494"/>
        <dbReference type="ChEBI" id="CHEBI:133043"/>
        <dbReference type="EC" id="2.3.2.6"/>
    </reaction>
</comment>
<sequence>MTGRPVSAHPVPFPPVEPPPSEWALGQLAAADDDDLVAAGADLEPGTLVAAYRAGLFPMGLGVDGARPIGWWSPEPRGVLVPAEFRERRSLRQARGRFEVRVDTAFTEVMRRCADPAREGRWITDDIVDAYTRLHRLGWAHSVETWRDGELVGGLYGVAIGGLFAGESMFHAVRDASKVALAGLVDLVRADGDPRRIIDVQWSTDHLARLGVAAWPRERYLAALATALEAPPLRFG</sequence>
<keyword evidence="3 4" id="KW-0012">Acyltransferase</keyword>
<feature type="region of interest" description="Disordered" evidence="5">
    <location>
        <begin position="1"/>
        <end position="20"/>
    </location>
</feature>
<evidence type="ECO:0000256" key="2">
    <source>
        <dbReference type="ARBA" id="ARBA00022679"/>
    </source>
</evidence>
<evidence type="ECO:0000313" key="7">
    <source>
        <dbReference type="Proteomes" id="UP000237822"/>
    </source>
</evidence>
<dbReference type="NCBIfam" id="TIGR00667">
    <property type="entry name" value="aat"/>
    <property type="match status" value="1"/>
</dbReference>
<name>A0A2T0UXL9_9MICO</name>